<dbReference type="SUPFAM" id="SSF58104">
    <property type="entry name" value="Methyl-accepting chemotaxis protein (MCP) signaling domain"/>
    <property type="match status" value="1"/>
</dbReference>
<proteinExistence type="predicted"/>
<feature type="transmembrane region" description="Helical" evidence="2">
    <location>
        <begin position="109"/>
        <end position="130"/>
    </location>
</feature>
<dbReference type="Proteomes" id="UP000223596">
    <property type="component" value="Unassembled WGS sequence"/>
</dbReference>
<keyword evidence="2" id="KW-0812">Transmembrane</keyword>
<gene>
    <name evidence="3" type="ORF">M972_111992</name>
</gene>
<evidence type="ECO:0000313" key="3">
    <source>
        <dbReference type="EMBL" id="PFH03191.1"/>
    </source>
</evidence>
<protein>
    <recommendedName>
        <fullName evidence="5">MotA/TolQ/ExbB proton channel domain-containing protein</fullName>
    </recommendedName>
</protein>
<dbReference type="Gene3D" id="1.10.287.950">
    <property type="entry name" value="Methyl-accepting chemotaxis protein"/>
    <property type="match status" value="1"/>
</dbReference>
<feature type="transmembrane region" description="Helical" evidence="2">
    <location>
        <begin position="15"/>
        <end position="35"/>
    </location>
</feature>
<dbReference type="AlphaFoldDB" id="A0AB36TI38"/>
<organism evidence="3 4">
    <name type="scientific">Acetivibrio thermocellus AD2</name>
    <dbReference type="NCBI Taxonomy" id="1138384"/>
    <lineage>
        <taxon>Bacteria</taxon>
        <taxon>Bacillati</taxon>
        <taxon>Bacillota</taxon>
        <taxon>Clostridia</taxon>
        <taxon>Eubacteriales</taxon>
        <taxon>Oscillospiraceae</taxon>
        <taxon>Acetivibrio</taxon>
    </lineage>
</organism>
<dbReference type="EMBL" id="PDBW01000001">
    <property type="protein sequence ID" value="PFH03191.1"/>
    <property type="molecule type" value="Genomic_DNA"/>
</dbReference>
<keyword evidence="2" id="KW-1133">Transmembrane helix</keyword>
<evidence type="ECO:0000313" key="4">
    <source>
        <dbReference type="Proteomes" id="UP000223596"/>
    </source>
</evidence>
<keyword evidence="1" id="KW-0175">Coiled coil</keyword>
<reference evidence="3 4" key="1">
    <citation type="submission" date="2017-09" db="EMBL/GenBank/DDBJ databases">
        <title>Evaluation of Pacific Biosciences Sequencing Technology to Finishing C. thermocellum Genome Sequences.</title>
        <authorList>
            <person name="Brown S."/>
        </authorList>
    </citation>
    <scope>NUCLEOTIDE SEQUENCE [LARGE SCALE GENOMIC DNA]</scope>
    <source>
        <strain evidence="3 4">AD2</strain>
    </source>
</reference>
<keyword evidence="2" id="KW-0472">Membrane</keyword>
<feature type="transmembrane region" description="Helical" evidence="2">
    <location>
        <begin position="150"/>
        <end position="178"/>
    </location>
</feature>
<comment type="caution">
    <text evidence="3">The sequence shown here is derived from an EMBL/GenBank/DDBJ whole genome shotgun (WGS) entry which is preliminary data.</text>
</comment>
<feature type="coiled-coil region" evidence="1">
    <location>
        <begin position="269"/>
        <end position="303"/>
    </location>
</feature>
<evidence type="ECO:0000256" key="2">
    <source>
        <dbReference type="SAM" id="Phobius"/>
    </source>
</evidence>
<evidence type="ECO:0000256" key="1">
    <source>
        <dbReference type="SAM" id="Coils"/>
    </source>
</evidence>
<name>A0AB36TI38_ACETH</name>
<accession>A0AB36TI38</accession>
<dbReference type="RefSeq" id="WP_003519334.1">
    <property type="nucleotide sequence ID" value="NZ_CP013828.1"/>
</dbReference>
<evidence type="ECO:0008006" key="5">
    <source>
        <dbReference type="Google" id="ProtNLM"/>
    </source>
</evidence>
<sequence>MHFITDLILKLDPAGLTSVFIILAVFVFSLIINLFTRGKYIAIYNDLERTCSAKNEKFETDLLNKIVETYKSASVGNYNHVNTRAIIENCFNRQLKTLLVCERFVKHTALILVALGLLGTFLSLSLNPVVQSDVLSNSSFADFLNDLMPWVRKIGVAFTASFFGMAFAVLFALVNIVLNAEDARRRLTARIEEYLDNTVSRIVAKDKETEYNMMNRILKETFAEFGKRIEKSLKQTADAFGQKLTTVAMEVDITSKTLDNTVDKFDRVLQNFAENIKEFKEFNDNLKNNIEKMDGNFEKVAQALNDTSSILKDTSKTVVDNYNSVESFSKSIRSVSEEITGYSGRIVQDISNIAEEVKVSVSSIRELGEAIRNDLVVRTEELKDYQEKFNILTSRLSEELNLLREKTAEAFERSLDENSQVVVEKITNYVDNVMKGVMEIINEFKENEKIFAKTIVMLPEQITAYNETAAAQMSKQLDEVKRLFRKFE</sequence>